<dbReference type="Proteomes" id="UP001194729">
    <property type="component" value="Unassembled WGS sequence"/>
</dbReference>
<name>A0ABS0A6X3_9FLAO</name>
<accession>A0ABS0A6X3</accession>
<keyword evidence="2" id="KW-1185">Reference proteome</keyword>
<proteinExistence type="predicted"/>
<evidence type="ECO:0000313" key="1">
    <source>
        <dbReference type="EMBL" id="MBF4984342.1"/>
    </source>
</evidence>
<organism evidence="1 2">
    <name type="scientific">Nonlabens mediterrranea</name>
    <dbReference type="NCBI Taxonomy" id="1419947"/>
    <lineage>
        <taxon>Bacteria</taxon>
        <taxon>Pseudomonadati</taxon>
        <taxon>Bacteroidota</taxon>
        <taxon>Flavobacteriia</taxon>
        <taxon>Flavobacteriales</taxon>
        <taxon>Flavobacteriaceae</taxon>
        <taxon>Nonlabens</taxon>
    </lineage>
</organism>
<evidence type="ECO:0000313" key="2">
    <source>
        <dbReference type="Proteomes" id="UP001194729"/>
    </source>
</evidence>
<gene>
    <name evidence="1" type="ORF">FNJ87_08395</name>
</gene>
<comment type="caution">
    <text evidence="1">The sequence shown here is derived from an EMBL/GenBank/DDBJ whole genome shotgun (WGS) entry which is preliminary data.</text>
</comment>
<dbReference type="EMBL" id="JADKYU010000432">
    <property type="protein sequence ID" value="MBF4984342.1"/>
    <property type="molecule type" value="Genomic_DNA"/>
</dbReference>
<sequence>MRSTTFNICPTCIHHKKCVLTDQHQSVWSCSDYDEKIKDSTCHVTQVIEPVDQLKLEMV</sequence>
<protein>
    <submittedName>
        <fullName evidence="1">Uncharacterized protein</fullName>
    </submittedName>
</protein>
<reference evidence="1 2" key="1">
    <citation type="submission" date="2020-11" db="EMBL/GenBank/DDBJ databases">
        <title>P. mediterranea TC4 genome.</title>
        <authorList>
            <person name="Molmeret M."/>
        </authorList>
    </citation>
    <scope>NUCLEOTIDE SEQUENCE [LARGE SCALE GENOMIC DNA]</scope>
    <source>
        <strain evidence="1 2">TC4</strain>
    </source>
</reference>